<feature type="signal peptide" evidence="18">
    <location>
        <begin position="1"/>
        <end position="22"/>
    </location>
</feature>
<keyword evidence="7 15" id="KW-0547">Nucleotide-binding</keyword>
<evidence type="ECO:0000256" key="8">
    <source>
        <dbReference type="ARBA" id="ARBA00022777"/>
    </source>
</evidence>
<gene>
    <name evidence="22" type="primary">LOC123186460</name>
</gene>
<dbReference type="InterPro" id="IPR001480">
    <property type="entry name" value="Bulb-type_lectin_dom"/>
</dbReference>
<dbReference type="Gramene" id="TraesCS2A03G1236700.2">
    <property type="protein sequence ID" value="TraesCS2A03G1236700.2.CDS"/>
    <property type="gene ID" value="TraesCS2A03G1236700"/>
</dbReference>
<evidence type="ECO:0000256" key="17">
    <source>
        <dbReference type="SAM" id="Phobius"/>
    </source>
</evidence>
<dbReference type="CDD" id="cd01098">
    <property type="entry name" value="PAN_AP_plant"/>
    <property type="match status" value="1"/>
</dbReference>
<dbReference type="Proteomes" id="UP000019116">
    <property type="component" value="Chromosome 2A"/>
</dbReference>
<evidence type="ECO:0000256" key="2">
    <source>
        <dbReference type="ARBA" id="ARBA00022475"/>
    </source>
</evidence>
<dbReference type="SUPFAM" id="SSF51110">
    <property type="entry name" value="alpha-D-mannose-specific plant lectins"/>
    <property type="match status" value="1"/>
</dbReference>
<comment type="subcellular location">
    <subcellularLocation>
        <location evidence="1">Cell membrane</location>
        <topology evidence="1">Single-pass type I membrane protein</topology>
    </subcellularLocation>
</comment>
<protein>
    <recommendedName>
        <fullName evidence="15">Receptor-like serine/threonine-protein kinase</fullName>
        <ecNumber evidence="15">2.7.11.1</ecNumber>
    </recommendedName>
</protein>
<dbReference type="GO" id="GO:0005524">
    <property type="term" value="F:ATP binding"/>
    <property type="evidence" value="ECO:0007669"/>
    <property type="project" value="UniProtKB-UniRule"/>
</dbReference>
<evidence type="ECO:0000256" key="9">
    <source>
        <dbReference type="ARBA" id="ARBA00022840"/>
    </source>
</evidence>
<evidence type="ECO:0000256" key="12">
    <source>
        <dbReference type="ARBA" id="ARBA00023180"/>
    </source>
</evidence>
<name>A0A3B6B7R1_WHEAT</name>
<dbReference type="PANTHER" id="PTHR27002">
    <property type="entry name" value="RECEPTOR-LIKE SERINE/THREONINE-PROTEIN KINASE SD1-8"/>
    <property type="match status" value="1"/>
</dbReference>
<evidence type="ECO:0000256" key="6">
    <source>
        <dbReference type="ARBA" id="ARBA00022729"/>
    </source>
</evidence>
<keyword evidence="12" id="KW-0325">Glycoprotein</keyword>
<keyword evidence="9 15" id="KW-0067">ATP-binding</keyword>
<dbReference type="InterPro" id="IPR003609">
    <property type="entry name" value="Pan_app"/>
</dbReference>
<feature type="chain" id="PRO_5043171537" description="Receptor-like serine/threonine-protein kinase" evidence="18">
    <location>
        <begin position="23"/>
        <end position="853"/>
    </location>
</feature>
<dbReference type="GO" id="GO:0051707">
    <property type="term" value="P:response to other organism"/>
    <property type="evidence" value="ECO:0007669"/>
    <property type="project" value="UniProtKB-ARBA"/>
</dbReference>
<evidence type="ECO:0000256" key="5">
    <source>
        <dbReference type="ARBA" id="ARBA00022679"/>
    </source>
</evidence>
<dbReference type="InterPro" id="IPR000719">
    <property type="entry name" value="Prot_kinase_dom"/>
</dbReference>
<evidence type="ECO:0000256" key="11">
    <source>
        <dbReference type="ARBA" id="ARBA00023170"/>
    </source>
</evidence>
<keyword evidence="10" id="KW-1015">Disulfide bond</keyword>
<evidence type="ECO:0000256" key="3">
    <source>
        <dbReference type="ARBA" id="ARBA00022527"/>
    </source>
</evidence>
<dbReference type="SMR" id="A0A3B6B7R1"/>
<evidence type="ECO:0000313" key="23">
    <source>
        <dbReference type="Proteomes" id="UP000019116"/>
    </source>
</evidence>
<evidence type="ECO:0000256" key="13">
    <source>
        <dbReference type="ARBA" id="ARBA00047899"/>
    </source>
</evidence>
<dbReference type="InterPro" id="IPR011009">
    <property type="entry name" value="Kinase-like_dom_sf"/>
</dbReference>
<keyword evidence="4" id="KW-0245">EGF-like domain</keyword>
<dbReference type="FunFam" id="3.30.200.20:FF:000402">
    <property type="entry name" value="Serine/threonine-protein kinase"/>
    <property type="match status" value="1"/>
</dbReference>
<dbReference type="SMART" id="SM00220">
    <property type="entry name" value="S_TKc"/>
    <property type="match status" value="1"/>
</dbReference>
<dbReference type="Gene3D" id="3.30.200.20">
    <property type="entry name" value="Phosphorylase Kinase, domain 1"/>
    <property type="match status" value="1"/>
</dbReference>
<keyword evidence="8 15" id="KW-0418">Kinase</keyword>
<keyword evidence="5 15" id="KW-0808">Transferase</keyword>
<dbReference type="FunFam" id="2.90.10.10:FF:000005">
    <property type="entry name" value="G-type lectin S-receptor-like serine/threonine-protein kinase"/>
    <property type="match status" value="1"/>
</dbReference>
<dbReference type="SMART" id="SM00108">
    <property type="entry name" value="B_lectin"/>
    <property type="match status" value="1"/>
</dbReference>
<keyword evidence="3 15" id="KW-0723">Serine/threonine-protein kinase</keyword>
<dbReference type="InterPro" id="IPR001245">
    <property type="entry name" value="Ser-Thr/Tyr_kinase_cat_dom"/>
</dbReference>
<evidence type="ECO:0000259" key="20">
    <source>
        <dbReference type="PROSITE" id="PS50927"/>
    </source>
</evidence>
<comment type="catalytic activity">
    <reaction evidence="14 15">
        <text>L-seryl-[protein] + ATP = O-phospho-L-seryl-[protein] + ADP + H(+)</text>
        <dbReference type="Rhea" id="RHEA:17989"/>
        <dbReference type="Rhea" id="RHEA-COMP:9863"/>
        <dbReference type="Rhea" id="RHEA-COMP:11604"/>
        <dbReference type="ChEBI" id="CHEBI:15378"/>
        <dbReference type="ChEBI" id="CHEBI:29999"/>
        <dbReference type="ChEBI" id="CHEBI:30616"/>
        <dbReference type="ChEBI" id="CHEBI:83421"/>
        <dbReference type="ChEBI" id="CHEBI:456216"/>
        <dbReference type="EC" id="2.7.11.1"/>
    </reaction>
</comment>
<dbReference type="GO" id="GO:0005886">
    <property type="term" value="C:plasma membrane"/>
    <property type="evidence" value="ECO:0007669"/>
    <property type="project" value="UniProtKB-SubCell"/>
</dbReference>
<dbReference type="RefSeq" id="XP_044454158.1">
    <property type="nucleotide sequence ID" value="XM_044598223.1"/>
</dbReference>
<evidence type="ECO:0000256" key="18">
    <source>
        <dbReference type="SAM" id="SignalP"/>
    </source>
</evidence>
<evidence type="ECO:0000256" key="16">
    <source>
        <dbReference type="PROSITE-ProRule" id="PRU10141"/>
    </source>
</evidence>
<dbReference type="EC" id="2.7.11.1" evidence="15"/>
<keyword evidence="17" id="KW-1133">Transmembrane helix</keyword>
<dbReference type="Gramene" id="TraesCS2A02G534400.2">
    <property type="protein sequence ID" value="TraesCS2A02G534400.2"/>
    <property type="gene ID" value="TraesCS2A02G534400"/>
</dbReference>
<organism evidence="22">
    <name type="scientific">Triticum aestivum</name>
    <name type="common">Wheat</name>
    <dbReference type="NCBI Taxonomy" id="4565"/>
    <lineage>
        <taxon>Eukaryota</taxon>
        <taxon>Viridiplantae</taxon>
        <taxon>Streptophyta</taxon>
        <taxon>Embryophyta</taxon>
        <taxon>Tracheophyta</taxon>
        <taxon>Spermatophyta</taxon>
        <taxon>Magnoliopsida</taxon>
        <taxon>Liliopsida</taxon>
        <taxon>Poales</taxon>
        <taxon>Poaceae</taxon>
        <taxon>BOP clade</taxon>
        <taxon>Pooideae</taxon>
        <taxon>Triticodae</taxon>
        <taxon>Triticeae</taxon>
        <taxon>Triticinae</taxon>
        <taxon>Triticum</taxon>
    </lineage>
</organism>
<keyword evidence="17" id="KW-0812">Transmembrane</keyword>
<dbReference type="InterPro" id="IPR008271">
    <property type="entry name" value="Ser/Thr_kinase_AS"/>
</dbReference>
<sequence>MFLKLRVMLVSVLLLCYGTCSAAGVSSRDDTLNDGRRNITDGQTLVSAGGAFTLGFFSPGDPNRRYVGIWFSASTDAVVWVANRDSPLNDTAGVLEIDGAGRFLLLDGSGRTAWSSLNTTTGGATSSSLSAEARLLESGNLVVVRDDDEEEGAVLWQSFDHPSNTLIAGMRLGRNPQTGAEWSLRSWRSPDDPATGDCRRAMDTRGLPDCVSWRGDVKKYRTGPWNGLWFSGVPEMASYSDMFTNQVVVRPDEVAYVFNATAAAPFSRLVLSEAGVIQRLAWDGGSRVWNVFAQAPRDVCDDYAKCGAFGLCNVNTAATLFCGCVQGYVPVSPAHWSMREAAAGCRRNVPLQCRDGGATTDGFVVVSGVKLPDTDNATVDVGATLEGCRARCLANCSCVAFAAADIRGGGGGSGCVIWVGDIVDVRYVDKGQDLYVRLAKSELAAANKKRWGMLKILLPVTACLLVLMCICLVWLCKFRGRISGCNIVVALMRRGNRRNKDVQAKSILGGASNQLIGDENIELPLISFRDIVTATNDFSNENMLGQGGFGKVYKGILEDEKEVAIKRLSKSSGQGAEEFRNEVVLIAKLQHRNLVRLLGYCIHEDERLLIYEYLPNKSLDVFIFDAASKYVLDWPTRFQIIKGVARGLLYLHQDSRLTIIHRDLKSSNILLDVDMSPKISDFGMARIFGRDQQEANTNRVVGTYGYMSPEYAMDGAFSVKSDTYSFGVLLLEIISGLKISLPHLSEFPNLLAYAWNLWNDGKPMDMVHSSIADNCSPTEVLRCIHIGLLCVQDNPYNRPLMSSVVFMLENETTELSTPRQPVYFAYRNSEAKETGENTSSSMNNMSVTMFEGR</sequence>
<dbReference type="CDD" id="cd00028">
    <property type="entry name" value="B_lectin"/>
    <property type="match status" value="1"/>
</dbReference>
<keyword evidence="6 18" id="KW-0732">Signal</keyword>
<reference evidence="22" key="1">
    <citation type="submission" date="2018-08" db="EMBL/GenBank/DDBJ databases">
        <authorList>
            <person name="Rossello M."/>
        </authorList>
    </citation>
    <scope>NUCLEOTIDE SEQUENCE [LARGE SCALE GENOMIC DNA]</scope>
    <source>
        <strain evidence="22">cv. Chinese Spring</strain>
    </source>
</reference>
<dbReference type="PaxDb" id="4565-Traes_2DL_6843A472A.1"/>
<keyword evidence="17" id="KW-0472">Membrane</keyword>
<feature type="domain" description="Protein kinase" evidence="19">
    <location>
        <begin position="538"/>
        <end position="823"/>
    </location>
</feature>
<dbReference type="Pfam" id="PF01453">
    <property type="entry name" value="B_lectin"/>
    <property type="match status" value="1"/>
</dbReference>
<accession>A0A3B6B7R1</accession>
<dbReference type="AlphaFoldDB" id="A0A3B6B7R1"/>
<keyword evidence="11" id="KW-0675">Receptor</keyword>
<feature type="domain" description="Bulb-type lectin" evidence="20">
    <location>
        <begin position="30"/>
        <end position="156"/>
    </location>
</feature>
<proteinExistence type="inferred from homology"/>
<dbReference type="PROSITE" id="PS00108">
    <property type="entry name" value="PROTEIN_KINASE_ST"/>
    <property type="match status" value="1"/>
</dbReference>
<evidence type="ECO:0000256" key="10">
    <source>
        <dbReference type="ARBA" id="ARBA00023157"/>
    </source>
</evidence>
<dbReference type="Gramene" id="TraesSTA2A03G00797430.1">
    <property type="protein sequence ID" value="TraesSTA2A03G00797430.1"/>
    <property type="gene ID" value="TraesSTA2A03G00797430"/>
</dbReference>
<dbReference type="Pfam" id="PF07714">
    <property type="entry name" value="PK_Tyr_Ser-Thr"/>
    <property type="match status" value="1"/>
</dbReference>
<dbReference type="Pfam" id="PF08276">
    <property type="entry name" value="PAN_2"/>
    <property type="match status" value="1"/>
</dbReference>
<evidence type="ECO:0000256" key="14">
    <source>
        <dbReference type="ARBA" id="ARBA00048679"/>
    </source>
</evidence>
<comment type="catalytic activity">
    <reaction evidence="13 15">
        <text>L-threonyl-[protein] + ATP = O-phospho-L-threonyl-[protein] + ADP + H(+)</text>
        <dbReference type="Rhea" id="RHEA:46608"/>
        <dbReference type="Rhea" id="RHEA-COMP:11060"/>
        <dbReference type="Rhea" id="RHEA-COMP:11605"/>
        <dbReference type="ChEBI" id="CHEBI:15378"/>
        <dbReference type="ChEBI" id="CHEBI:30013"/>
        <dbReference type="ChEBI" id="CHEBI:30616"/>
        <dbReference type="ChEBI" id="CHEBI:61977"/>
        <dbReference type="ChEBI" id="CHEBI:456216"/>
        <dbReference type="EC" id="2.7.11.1"/>
    </reaction>
</comment>
<feature type="domain" description="Apple" evidence="21">
    <location>
        <begin position="353"/>
        <end position="439"/>
    </location>
</feature>
<dbReference type="STRING" id="4565.A0A3B6B7R1"/>
<dbReference type="SMART" id="SM00473">
    <property type="entry name" value="PAN_AP"/>
    <property type="match status" value="1"/>
</dbReference>
<dbReference type="InterPro" id="IPR024171">
    <property type="entry name" value="SRK-like_kinase"/>
</dbReference>
<dbReference type="GO" id="GO:0004674">
    <property type="term" value="F:protein serine/threonine kinase activity"/>
    <property type="evidence" value="ECO:0007669"/>
    <property type="project" value="UniProtKB-KW"/>
</dbReference>
<evidence type="ECO:0000256" key="4">
    <source>
        <dbReference type="ARBA" id="ARBA00022536"/>
    </source>
</evidence>
<evidence type="ECO:0000256" key="7">
    <source>
        <dbReference type="ARBA" id="ARBA00022741"/>
    </source>
</evidence>
<dbReference type="InterPro" id="IPR000858">
    <property type="entry name" value="S_locus_glycoprot_dom"/>
</dbReference>
<dbReference type="Gene3D" id="2.90.10.10">
    <property type="entry name" value="Bulb-type lectin domain"/>
    <property type="match status" value="1"/>
</dbReference>
<keyword evidence="2" id="KW-1003">Cell membrane</keyword>
<dbReference type="GO" id="GO:0048544">
    <property type="term" value="P:recognition of pollen"/>
    <property type="evidence" value="ECO:0007669"/>
    <property type="project" value="InterPro"/>
</dbReference>
<dbReference type="Pfam" id="PF00954">
    <property type="entry name" value="S_locus_glycop"/>
    <property type="match status" value="1"/>
</dbReference>
<dbReference type="CDD" id="cd14066">
    <property type="entry name" value="STKc_IRAK"/>
    <property type="match status" value="1"/>
</dbReference>
<evidence type="ECO:0000256" key="15">
    <source>
        <dbReference type="PIRNR" id="PIRNR000641"/>
    </source>
</evidence>
<reference evidence="22" key="2">
    <citation type="submission" date="2018-10" db="UniProtKB">
        <authorList>
            <consortium name="EnsemblPlants"/>
        </authorList>
    </citation>
    <scope>IDENTIFICATION</scope>
</reference>
<dbReference type="GeneID" id="123186460"/>
<dbReference type="InterPro" id="IPR036426">
    <property type="entry name" value="Bulb-type_lectin_dom_sf"/>
</dbReference>
<evidence type="ECO:0000259" key="19">
    <source>
        <dbReference type="PROSITE" id="PS50011"/>
    </source>
</evidence>
<dbReference type="EnsemblPlants" id="TraesCS2A02G534400.2">
    <property type="protein sequence ID" value="TraesCS2A02G534400.2"/>
    <property type="gene ID" value="TraesCS2A02G534400"/>
</dbReference>
<dbReference type="PROSITE" id="PS00107">
    <property type="entry name" value="PROTEIN_KINASE_ATP"/>
    <property type="match status" value="1"/>
</dbReference>
<dbReference type="PANTHER" id="PTHR27002:SF583">
    <property type="entry name" value="OS04G0632901 PROTEIN"/>
    <property type="match status" value="1"/>
</dbReference>
<evidence type="ECO:0000256" key="1">
    <source>
        <dbReference type="ARBA" id="ARBA00004251"/>
    </source>
</evidence>
<dbReference type="InterPro" id="IPR017441">
    <property type="entry name" value="Protein_kinase_ATP_BS"/>
</dbReference>
<dbReference type="SUPFAM" id="SSF56112">
    <property type="entry name" value="Protein kinase-like (PK-like)"/>
    <property type="match status" value="1"/>
</dbReference>
<feature type="binding site" evidence="16">
    <location>
        <position position="566"/>
    </location>
    <ligand>
        <name>ATP</name>
        <dbReference type="ChEBI" id="CHEBI:30616"/>
    </ligand>
</feature>
<dbReference type="PROSITE" id="PS50927">
    <property type="entry name" value="BULB_LECTIN"/>
    <property type="match status" value="1"/>
</dbReference>
<feature type="transmembrane region" description="Helical" evidence="17">
    <location>
        <begin position="456"/>
        <end position="476"/>
    </location>
</feature>
<dbReference type="GO" id="GO:0106310">
    <property type="term" value="F:protein serine kinase activity"/>
    <property type="evidence" value="ECO:0007669"/>
    <property type="project" value="RHEA"/>
</dbReference>
<dbReference type="PROSITE" id="PS50011">
    <property type="entry name" value="PROTEIN_KINASE_DOM"/>
    <property type="match status" value="1"/>
</dbReference>
<comment type="similarity">
    <text evidence="15">Belongs to the protein kinase superfamily. Ser/Thr protein kinase family.</text>
</comment>
<dbReference type="Gene3D" id="1.10.510.10">
    <property type="entry name" value="Transferase(Phosphotransferase) domain 1"/>
    <property type="match status" value="1"/>
</dbReference>
<dbReference type="FunFam" id="1.10.510.10:FF:000060">
    <property type="entry name" value="G-type lectin S-receptor-like serine/threonine-protein kinase"/>
    <property type="match status" value="1"/>
</dbReference>
<keyword evidence="23" id="KW-1185">Reference proteome</keyword>
<evidence type="ECO:0000313" key="22">
    <source>
        <dbReference type="EnsemblPlants" id="TraesCS2A02G534400.2"/>
    </source>
</evidence>
<dbReference type="OrthoDB" id="738321at2759"/>
<evidence type="ECO:0000259" key="21">
    <source>
        <dbReference type="PROSITE" id="PS50948"/>
    </source>
</evidence>
<dbReference type="PIRSF" id="PIRSF000641">
    <property type="entry name" value="SRK"/>
    <property type="match status" value="1"/>
</dbReference>
<dbReference type="PROSITE" id="PS50948">
    <property type="entry name" value="PAN"/>
    <property type="match status" value="1"/>
</dbReference>